<dbReference type="AlphaFoldDB" id="A0A392UXG6"/>
<sequence>ASHFFSEVVVTLTSLCYDFSLELGISEDDHSEKVSTPWTPRQPTIIDFESSASGSARE</sequence>
<organism evidence="1 2">
    <name type="scientific">Trifolium medium</name>
    <dbReference type="NCBI Taxonomy" id="97028"/>
    <lineage>
        <taxon>Eukaryota</taxon>
        <taxon>Viridiplantae</taxon>
        <taxon>Streptophyta</taxon>
        <taxon>Embryophyta</taxon>
        <taxon>Tracheophyta</taxon>
        <taxon>Spermatophyta</taxon>
        <taxon>Magnoliopsida</taxon>
        <taxon>eudicotyledons</taxon>
        <taxon>Gunneridae</taxon>
        <taxon>Pentapetalae</taxon>
        <taxon>rosids</taxon>
        <taxon>fabids</taxon>
        <taxon>Fabales</taxon>
        <taxon>Fabaceae</taxon>
        <taxon>Papilionoideae</taxon>
        <taxon>50 kb inversion clade</taxon>
        <taxon>NPAAA clade</taxon>
        <taxon>Hologalegina</taxon>
        <taxon>IRL clade</taxon>
        <taxon>Trifolieae</taxon>
        <taxon>Trifolium</taxon>
    </lineage>
</organism>
<dbReference type="EMBL" id="LXQA010998320">
    <property type="protein sequence ID" value="MCI80547.1"/>
    <property type="molecule type" value="Genomic_DNA"/>
</dbReference>
<comment type="caution">
    <text evidence="1">The sequence shown here is derived from an EMBL/GenBank/DDBJ whole genome shotgun (WGS) entry which is preliminary data.</text>
</comment>
<name>A0A392UXG6_9FABA</name>
<evidence type="ECO:0000313" key="2">
    <source>
        <dbReference type="Proteomes" id="UP000265520"/>
    </source>
</evidence>
<evidence type="ECO:0000313" key="1">
    <source>
        <dbReference type="EMBL" id="MCI80547.1"/>
    </source>
</evidence>
<accession>A0A392UXG6</accession>
<protein>
    <submittedName>
        <fullName evidence="1">Uncharacterized protein</fullName>
    </submittedName>
</protein>
<keyword evidence="2" id="KW-1185">Reference proteome</keyword>
<feature type="non-terminal residue" evidence="1">
    <location>
        <position position="1"/>
    </location>
</feature>
<proteinExistence type="predicted"/>
<reference evidence="1 2" key="1">
    <citation type="journal article" date="2018" name="Front. Plant Sci.">
        <title>Red Clover (Trifolium pratense) and Zigzag Clover (T. medium) - A Picture of Genomic Similarities and Differences.</title>
        <authorList>
            <person name="Dluhosova J."/>
            <person name="Istvanek J."/>
            <person name="Nedelnik J."/>
            <person name="Repkova J."/>
        </authorList>
    </citation>
    <scope>NUCLEOTIDE SEQUENCE [LARGE SCALE GENOMIC DNA]</scope>
    <source>
        <strain evidence="2">cv. 10/8</strain>
        <tissue evidence="1">Leaf</tissue>
    </source>
</reference>
<dbReference type="Proteomes" id="UP000265520">
    <property type="component" value="Unassembled WGS sequence"/>
</dbReference>